<evidence type="ECO:0000313" key="2">
    <source>
        <dbReference type="EMBL" id="RVV99825.1"/>
    </source>
</evidence>
<keyword evidence="3" id="KW-1185">Reference proteome</keyword>
<feature type="transmembrane region" description="Helical" evidence="1">
    <location>
        <begin position="15"/>
        <end position="33"/>
    </location>
</feature>
<evidence type="ECO:0000256" key="1">
    <source>
        <dbReference type="SAM" id="Phobius"/>
    </source>
</evidence>
<dbReference type="AlphaFoldDB" id="A0A438AMI0"/>
<sequence>MSELDPIRAPRNRRFLVSLCVAVFVIMGLLMGWSATDTAIGLATVGIVAGLIGFAVAQAVLRRGKRTKR</sequence>
<name>A0A438AMI0_9RHOB</name>
<feature type="transmembrane region" description="Helical" evidence="1">
    <location>
        <begin position="39"/>
        <end position="61"/>
    </location>
</feature>
<proteinExistence type="predicted"/>
<reference evidence="2 3" key="1">
    <citation type="submission" date="2018-11" db="EMBL/GenBank/DDBJ databases">
        <title>Mesobaculum littorinae gen. nov., sp. nov., isolated from Littorina scabra that represents a novel genus of the order Rhodobacteraceae.</title>
        <authorList>
            <person name="Li F."/>
        </authorList>
    </citation>
    <scope>NUCLEOTIDE SEQUENCE [LARGE SCALE GENOMIC DNA]</scope>
    <source>
        <strain evidence="2 3">M0103</strain>
    </source>
</reference>
<organism evidence="2 3">
    <name type="scientific">Mesobaculum littorinae</name>
    <dbReference type="NCBI Taxonomy" id="2486419"/>
    <lineage>
        <taxon>Bacteria</taxon>
        <taxon>Pseudomonadati</taxon>
        <taxon>Pseudomonadota</taxon>
        <taxon>Alphaproteobacteria</taxon>
        <taxon>Rhodobacterales</taxon>
        <taxon>Roseobacteraceae</taxon>
        <taxon>Mesobaculum</taxon>
    </lineage>
</organism>
<dbReference type="RefSeq" id="WP_127905266.1">
    <property type="nucleotide sequence ID" value="NZ_RQXX01000001.1"/>
</dbReference>
<dbReference type="OrthoDB" id="7871004at2"/>
<keyword evidence="1" id="KW-0812">Transmembrane</keyword>
<dbReference type="Proteomes" id="UP000285908">
    <property type="component" value="Unassembled WGS sequence"/>
</dbReference>
<evidence type="ECO:0000313" key="3">
    <source>
        <dbReference type="Proteomes" id="UP000285908"/>
    </source>
</evidence>
<keyword evidence="1" id="KW-1133">Transmembrane helix</keyword>
<protein>
    <submittedName>
        <fullName evidence="2">Uncharacterized protein</fullName>
    </submittedName>
</protein>
<keyword evidence="1" id="KW-0472">Membrane</keyword>
<dbReference type="EMBL" id="RQXX01000001">
    <property type="protein sequence ID" value="RVV99825.1"/>
    <property type="molecule type" value="Genomic_DNA"/>
</dbReference>
<gene>
    <name evidence="2" type="ORF">EKE94_03900</name>
</gene>
<accession>A0A438AMI0</accession>
<comment type="caution">
    <text evidence="2">The sequence shown here is derived from an EMBL/GenBank/DDBJ whole genome shotgun (WGS) entry which is preliminary data.</text>
</comment>